<dbReference type="Gene3D" id="2.30.30.40">
    <property type="entry name" value="SH3 Domains"/>
    <property type="match status" value="1"/>
</dbReference>
<organism evidence="3 4">
    <name type="scientific">Neorhodopirellula lusitana</name>
    <dbReference type="NCBI Taxonomy" id="445327"/>
    <lineage>
        <taxon>Bacteria</taxon>
        <taxon>Pseudomonadati</taxon>
        <taxon>Planctomycetota</taxon>
        <taxon>Planctomycetia</taxon>
        <taxon>Pirellulales</taxon>
        <taxon>Pirellulaceae</taxon>
        <taxon>Neorhodopirellula</taxon>
    </lineage>
</organism>
<keyword evidence="2" id="KW-0472">Membrane</keyword>
<feature type="transmembrane region" description="Helical" evidence="2">
    <location>
        <begin position="843"/>
        <end position="864"/>
    </location>
</feature>
<dbReference type="Pfam" id="PF13584">
    <property type="entry name" value="BatD"/>
    <property type="match status" value="1"/>
</dbReference>
<feature type="transmembrane region" description="Helical" evidence="2">
    <location>
        <begin position="690"/>
        <end position="713"/>
    </location>
</feature>
<evidence type="ECO:0000256" key="2">
    <source>
        <dbReference type="SAM" id="Phobius"/>
    </source>
</evidence>
<dbReference type="Proteomes" id="UP001158067">
    <property type="component" value="Unassembled WGS sequence"/>
</dbReference>
<feature type="transmembrane region" description="Helical" evidence="2">
    <location>
        <begin position="515"/>
        <end position="536"/>
    </location>
</feature>
<feature type="compositionally biased region" description="Basic and acidic residues" evidence="1">
    <location>
        <begin position="743"/>
        <end position="762"/>
    </location>
</feature>
<protein>
    <submittedName>
        <fullName evidence="3">Oxygen tolerance</fullName>
    </submittedName>
</protein>
<proteinExistence type="predicted"/>
<comment type="caution">
    <text evidence="3">The sequence shown here is derived from an EMBL/GenBank/DDBJ whole genome shotgun (WGS) entry which is preliminary data.</text>
</comment>
<feature type="transmembrane region" description="Helical" evidence="2">
    <location>
        <begin position="29"/>
        <end position="51"/>
    </location>
</feature>
<name>A0ABY1PNU9_9BACT</name>
<dbReference type="PANTHER" id="PTHR40940:SF2">
    <property type="entry name" value="BATD"/>
    <property type="match status" value="1"/>
</dbReference>
<keyword evidence="2" id="KW-0812">Transmembrane</keyword>
<evidence type="ECO:0000313" key="4">
    <source>
        <dbReference type="Proteomes" id="UP001158067"/>
    </source>
</evidence>
<feature type="region of interest" description="Disordered" evidence="1">
    <location>
        <begin position="733"/>
        <end position="762"/>
    </location>
</feature>
<reference evidence="3 4" key="1">
    <citation type="submission" date="2017-05" db="EMBL/GenBank/DDBJ databases">
        <authorList>
            <person name="Varghese N."/>
            <person name="Submissions S."/>
        </authorList>
    </citation>
    <scope>NUCLEOTIDE SEQUENCE [LARGE SCALE GENOMIC DNA]</scope>
    <source>
        <strain evidence="3 4">DSM 25457</strain>
    </source>
</reference>
<keyword evidence="2" id="KW-1133">Transmembrane helix</keyword>
<evidence type="ECO:0000313" key="3">
    <source>
        <dbReference type="EMBL" id="SMP37919.1"/>
    </source>
</evidence>
<accession>A0ABY1PNU9</accession>
<sequence>MFPDIESRSALVIPCFPVFRWGTKVGGGVGVRWAMALLAMLLLGMSVAGAAEVNARLSSGQAYVDAPLTLQISIQNVGEFEPPNVPAVDGLEIEYAGAARQSSQQFMINGRVSRRQSVTLQYAVTPRREGVFEIPAMEVSVDGQIVKTSPIGFVASVSETDDLMFVEIEGKQDKVYVGQPLELVLKIWVQPYRDDELDYTLTEAEVWNLISRRSAWGPFQERMDEMTDRRQRPGGEPVVHANADGESKRYFLYEIETTFYPNKPGRIDADGVRIVVNYPVELQLERQRSMLDDFFGGGFGPGMGDPFESGSRMRLTIAKSRPISEAASVDATKIIPIPSEGRPASFQGAVGRYQVRANTDLKQVAAGDPITLQFGISGDGPLDSLQSPPLDSLREKFRMDGQPLAGFVQDGVKYFTTTIRPIEETVSEVPAIEMSFFDPEKEEFETVMTEPIPITVLPAEKLAMDAIVGSDKPDGSESSVTSLQTPSALAWSPLNWMMSNSAEPTVLRNQQPSSLLSWLAWIYLTPACLFVVGMAIRGRKSLAALARLFRSAKQRAERRLQDVSQPVEIPAVLCNYVLVAFPLGRGNNNQDWQACLGTLRSGGHSGLAAELESLAYRCKNSPATREATNLLVEEANRWIENAETARLKRRVLTSARASKARVAAVGGMEKSSAGPPSAGPRSAGNSVAGVVLLLAVLCVGNGSAFAASGVVLLSPDQQGTLLREADEIYRNAAKLPVAESGDSDTKREAGDESPSDKDDGSVAREAFRTAAMKYEQVIDSGVQNAAMYRNLANASFRGGQLGKAIVNYRRAEAFEPLSVKNQASLLAAQVRAGVPVAQWHMPLVWMVVGGVFAWLGWSLLVRALIGGKRTLAIAGLLSLIVSLACLGMVLRQTTFGPGHQAIVVVDQLDVRIGDGEDFEIASRLDGTEGTVVELQQQRGDWSEIVTADSVRGWVPMTAVQQISPLGLARPE</sequence>
<keyword evidence="4" id="KW-1185">Reference proteome</keyword>
<gene>
    <name evidence="3" type="ORF">SAMN06265222_10146</name>
</gene>
<evidence type="ECO:0000256" key="1">
    <source>
        <dbReference type="SAM" id="MobiDB-lite"/>
    </source>
</evidence>
<feature type="region of interest" description="Disordered" evidence="1">
    <location>
        <begin position="663"/>
        <end position="682"/>
    </location>
</feature>
<feature type="transmembrane region" description="Helical" evidence="2">
    <location>
        <begin position="871"/>
        <end position="890"/>
    </location>
</feature>
<dbReference type="EMBL" id="FXUG01000001">
    <property type="protein sequence ID" value="SMP37919.1"/>
    <property type="molecule type" value="Genomic_DNA"/>
</dbReference>
<dbReference type="InterPro" id="IPR025738">
    <property type="entry name" value="BatD"/>
</dbReference>
<dbReference type="PANTHER" id="PTHR40940">
    <property type="entry name" value="PROTEIN BATD-RELATED"/>
    <property type="match status" value="1"/>
</dbReference>